<evidence type="ECO:0000313" key="1">
    <source>
        <dbReference type="EMBL" id="QFS45247.1"/>
    </source>
</evidence>
<evidence type="ECO:0000313" key="2">
    <source>
        <dbReference type="Proteomes" id="UP000326678"/>
    </source>
</evidence>
<organism evidence="1 2">
    <name type="scientific">Nostoc sphaeroides CCNUC1</name>
    <dbReference type="NCBI Taxonomy" id="2653204"/>
    <lineage>
        <taxon>Bacteria</taxon>
        <taxon>Bacillati</taxon>
        <taxon>Cyanobacteriota</taxon>
        <taxon>Cyanophyceae</taxon>
        <taxon>Nostocales</taxon>
        <taxon>Nostocaceae</taxon>
        <taxon>Nostoc</taxon>
    </lineage>
</organism>
<dbReference type="EMBL" id="CP045226">
    <property type="protein sequence ID" value="QFS45247.1"/>
    <property type="molecule type" value="Genomic_DNA"/>
</dbReference>
<dbReference type="PROSITE" id="PS51257">
    <property type="entry name" value="PROKAR_LIPOPROTEIN"/>
    <property type="match status" value="1"/>
</dbReference>
<name>A0A5P8VXZ1_9NOSO</name>
<dbReference type="AlphaFoldDB" id="A0A5P8VXZ1"/>
<keyword evidence="2" id="KW-1185">Reference proteome</keyword>
<dbReference type="Proteomes" id="UP000326678">
    <property type="component" value="Chromosome Gxm1"/>
</dbReference>
<dbReference type="KEGG" id="nsh:GXM_02724"/>
<accession>A0A5P8VXZ1</accession>
<sequence>MKAQINTDDLSVGKKLILDFCQTYNVISACICELFITIKNGSQPQVKEISIHGLFMV</sequence>
<protein>
    <submittedName>
        <fullName evidence="1">Uncharacterized protein</fullName>
    </submittedName>
</protein>
<gene>
    <name evidence="1" type="ORF">GXM_02724</name>
</gene>
<reference evidence="1 2" key="1">
    <citation type="submission" date="2019-10" db="EMBL/GenBank/DDBJ databases">
        <title>Genomic and transcriptomic insights into the perfect genentic adaptation of a filamentous nitrogen-fixing cyanobacterium to rice fields.</title>
        <authorList>
            <person name="Chen Z."/>
        </authorList>
    </citation>
    <scope>NUCLEOTIDE SEQUENCE [LARGE SCALE GENOMIC DNA]</scope>
    <source>
        <strain evidence="1">CCNUC1</strain>
    </source>
</reference>
<proteinExistence type="predicted"/>